<dbReference type="Pfam" id="PF00172">
    <property type="entry name" value="Zn_clus"/>
    <property type="match status" value="1"/>
</dbReference>
<evidence type="ECO:0000256" key="4">
    <source>
        <dbReference type="ARBA" id="ARBA00023015"/>
    </source>
</evidence>
<feature type="region of interest" description="Disordered" evidence="9">
    <location>
        <begin position="102"/>
        <end position="124"/>
    </location>
</feature>
<evidence type="ECO:0000256" key="7">
    <source>
        <dbReference type="ARBA" id="ARBA00023242"/>
    </source>
</evidence>
<keyword evidence="2" id="KW-0479">Metal-binding</keyword>
<feature type="domain" description="Zn(2)-C6 fungal-type" evidence="10">
    <location>
        <begin position="16"/>
        <end position="46"/>
    </location>
</feature>
<dbReference type="GO" id="GO:0005634">
    <property type="term" value="C:nucleus"/>
    <property type="evidence" value="ECO:0007669"/>
    <property type="project" value="UniProtKB-SubCell"/>
</dbReference>
<dbReference type="CDD" id="cd12148">
    <property type="entry name" value="fungal_TF_MHR"/>
    <property type="match status" value="1"/>
</dbReference>
<dbReference type="GO" id="GO:0003677">
    <property type="term" value="F:DNA binding"/>
    <property type="evidence" value="ECO:0007669"/>
    <property type="project" value="UniProtKB-KW"/>
</dbReference>
<dbReference type="SUPFAM" id="SSF57701">
    <property type="entry name" value="Zn2/Cys6 DNA-binding domain"/>
    <property type="match status" value="1"/>
</dbReference>
<dbReference type="AlphaFoldDB" id="A0A9W9FZG9"/>
<dbReference type="PROSITE" id="PS00463">
    <property type="entry name" value="ZN2_CY6_FUNGAL_1"/>
    <property type="match status" value="1"/>
</dbReference>
<keyword evidence="8" id="KW-0175">Coiled coil</keyword>
<keyword evidence="3" id="KW-0862">Zinc</keyword>
<dbReference type="GO" id="GO:0006351">
    <property type="term" value="P:DNA-templated transcription"/>
    <property type="evidence" value="ECO:0007669"/>
    <property type="project" value="InterPro"/>
</dbReference>
<evidence type="ECO:0000256" key="3">
    <source>
        <dbReference type="ARBA" id="ARBA00022833"/>
    </source>
</evidence>
<dbReference type="Pfam" id="PF04082">
    <property type="entry name" value="Fungal_trans"/>
    <property type="match status" value="1"/>
</dbReference>
<dbReference type="InterPro" id="IPR036864">
    <property type="entry name" value="Zn2-C6_fun-type_DNA-bd_sf"/>
</dbReference>
<dbReference type="Gene3D" id="4.10.240.10">
    <property type="entry name" value="Zn(2)-C6 fungal-type DNA-binding domain"/>
    <property type="match status" value="1"/>
</dbReference>
<dbReference type="PROSITE" id="PS50048">
    <property type="entry name" value="ZN2_CY6_FUNGAL_2"/>
    <property type="match status" value="1"/>
</dbReference>
<reference evidence="11" key="1">
    <citation type="submission" date="2022-11" db="EMBL/GenBank/DDBJ databases">
        <authorList>
            <person name="Petersen C."/>
        </authorList>
    </citation>
    <scope>NUCLEOTIDE SEQUENCE</scope>
    <source>
        <strain evidence="11">IBT 30069</strain>
    </source>
</reference>
<evidence type="ECO:0000313" key="12">
    <source>
        <dbReference type="Proteomes" id="UP001149165"/>
    </source>
</evidence>
<name>A0A9W9FZG9_9EURO</name>
<evidence type="ECO:0000256" key="8">
    <source>
        <dbReference type="SAM" id="Coils"/>
    </source>
</evidence>
<feature type="coiled-coil region" evidence="8">
    <location>
        <begin position="53"/>
        <end position="80"/>
    </location>
</feature>
<dbReference type="OrthoDB" id="4161332at2759"/>
<feature type="compositionally biased region" description="Polar residues" evidence="9">
    <location>
        <begin position="105"/>
        <end position="115"/>
    </location>
</feature>
<organism evidence="11 12">
    <name type="scientific">Penicillium angulare</name>
    <dbReference type="NCBI Taxonomy" id="116970"/>
    <lineage>
        <taxon>Eukaryota</taxon>
        <taxon>Fungi</taxon>
        <taxon>Dikarya</taxon>
        <taxon>Ascomycota</taxon>
        <taxon>Pezizomycotina</taxon>
        <taxon>Eurotiomycetes</taxon>
        <taxon>Eurotiomycetidae</taxon>
        <taxon>Eurotiales</taxon>
        <taxon>Aspergillaceae</taxon>
        <taxon>Penicillium</taxon>
    </lineage>
</organism>
<evidence type="ECO:0000256" key="5">
    <source>
        <dbReference type="ARBA" id="ARBA00023125"/>
    </source>
</evidence>
<dbReference type="InterPro" id="IPR001138">
    <property type="entry name" value="Zn2Cys6_DnaBD"/>
</dbReference>
<keyword evidence="7" id="KW-0539">Nucleus</keyword>
<dbReference type="InterPro" id="IPR051615">
    <property type="entry name" value="Transcr_Regulatory_Elem"/>
</dbReference>
<dbReference type="EMBL" id="JAPQKH010000003">
    <property type="protein sequence ID" value="KAJ5108442.1"/>
    <property type="molecule type" value="Genomic_DNA"/>
</dbReference>
<evidence type="ECO:0000313" key="11">
    <source>
        <dbReference type="EMBL" id="KAJ5108442.1"/>
    </source>
</evidence>
<evidence type="ECO:0000256" key="2">
    <source>
        <dbReference type="ARBA" id="ARBA00022723"/>
    </source>
</evidence>
<keyword evidence="6" id="KW-0804">Transcription</keyword>
<gene>
    <name evidence="11" type="ORF">N7456_005117</name>
</gene>
<accession>A0A9W9FZG9</accession>
<dbReference type="SMART" id="SM00906">
    <property type="entry name" value="Fungal_trans"/>
    <property type="match status" value="1"/>
</dbReference>
<comment type="caution">
    <text evidence="11">The sequence shown here is derived from an EMBL/GenBank/DDBJ whole genome shotgun (WGS) entry which is preliminary data.</text>
</comment>
<dbReference type="GO" id="GO:0008270">
    <property type="term" value="F:zinc ion binding"/>
    <property type="evidence" value="ECO:0007669"/>
    <property type="project" value="InterPro"/>
</dbReference>
<evidence type="ECO:0000256" key="9">
    <source>
        <dbReference type="SAM" id="MobiDB-lite"/>
    </source>
</evidence>
<evidence type="ECO:0000256" key="6">
    <source>
        <dbReference type="ARBA" id="ARBA00023163"/>
    </source>
</evidence>
<evidence type="ECO:0000259" key="10">
    <source>
        <dbReference type="PROSITE" id="PS50048"/>
    </source>
</evidence>
<dbReference type="Proteomes" id="UP001149165">
    <property type="component" value="Unassembled WGS sequence"/>
</dbReference>
<reference evidence="11" key="2">
    <citation type="journal article" date="2023" name="IMA Fungus">
        <title>Comparative genomic study of the Penicillium genus elucidates a diverse pangenome and 15 lateral gene transfer events.</title>
        <authorList>
            <person name="Petersen C."/>
            <person name="Sorensen T."/>
            <person name="Nielsen M.R."/>
            <person name="Sondergaard T.E."/>
            <person name="Sorensen J.L."/>
            <person name="Fitzpatrick D.A."/>
            <person name="Frisvad J.C."/>
            <person name="Nielsen K.L."/>
        </authorList>
    </citation>
    <scope>NUCLEOTIDE SEQUENCE</scope>
    <source>
        <strain evidence="11">IBT 30069</strain>
    </source>
</reference>
<keyword evidence="12" id="KW-1185">Reference proteome</keyword>
<sequence>MNPSKGNAPPRRYGFACLICRRRKIKCDGKKPNCANCIKVKELCSYKETPSYNSHLFNQLQQSKKRLDSLESQLRDLASLDREERDHRLTEILREFDHLNMEEISPSQATDMSHSYETENDAEGENLPYGNPADFSIGEHGTYYGATSRFHPLDCHENCSVKNSGTEEQEHKTSEEYHRKWLGSNSKYQESLENMALENLKQYTSVPLDICATLLQIYWTWQAPLHNCVYRRCFYRDLALGGPYCSPFLVNVILAHACRHLKDDDPRYTSLERGKHFMEKAKQELLIELEQEKPKIPTIQGLLILGGRQCAIGKNSEGWLYTGMANRMVTDLGLHLYKGNLKGLDGLDPDDLEVRKRLYLSAYAWDKSISLCLGRPPSLPALPYSPDSLFDLSDNDVQWQPVYPKQGGKTYPSTKSLNTLNFIHFCKLAKIINEAYEKVYSRRIQYLKLQCILELENKLRDFHQCLPDQLRIQPKDSSEYCLPPHIFCLNILCHTMLILIYRPFFAWSRHERLKDHPLAHRAQQVCTEEATKVNEHFRRYGQTFNFQNQTYLASYCVYTAATVDIQQIRHEDTTLATAAATRLSVTLNMLESEAKQTPGIKRSIDIIKSHLTRQQESEKPPNAQCFSSDGTRVKLETISTPLSLQIPNYSNSSYSLDSGLATASPHTQLESPLCRYPQNTARAPVRLQMHPGNPEMTHHRQTQNFSAHAPEENIGSLMTQAMDVDTTWTDWGFFNAGGGFVQDNRGWAPFDSTNNFNIP</sequence>
<evidence type="ECO:0000256" key="1">
    <source>
        <dbReference type="ARBA" id="ARBA00004123"/>
    </source>
</evidence>
<dbReference type="GO" id="GO:0000981">
    <property type="term" value="F:DNA-binding transcription factor activity, RNA polymerase II-specific"/>
    <property type="evidence" value="ECO:0007669"/>
    <property type="project" value="InterPro"/>
</dbReference>
<keyword evidence="4" id="KW-0805">Transcription regulation</keyword>
<protein>
    <recommendedName>
        <fullName evidence="10">Zn(2)-C6 fungal-type domain-containing protein</fullName>
    </recommendedName>
</protein>
<comment type="subcellular location">
    <subcellularLocation>
        <location evidence="1">Nucleus</location>
    </subcellularLocation>
</comment>
<proteinExistence type="predicted"/>
<dbReference type="InterPro" id="IPR007219">
    <property type="entry name" value="XnlR_reg_dom"/>
</dbReference>
<keyword evidence="5" id="KW-0238">DNA-binding</keyword>
<dbReference type="CDD" id="cd00067">
    <property type="entry name" value="GAL4"/>
    <property type="match status" value="1"/>
</dbReference>
<dbReference type="PANTHER" id="PTHR31313:SF85">
    <property type="entry name" value="ZN(II)2CYS6 TRANSCRIPTION FACTOR (EUROFUNG)"/>
    <property type="match status" value="1"/>
</dbReference>
<dbReference type="SMART" id="SM00066">
    <property type="entry name" value="GAL4"/>
    <property type="match status" value="1"/>
</dbReference>
<dbReference type="PANTHER" id="PTHR31313">
    <property type="entry name" value="TY1 ENHANCER ACTIVATOR"/>
    <property type="match status" value="1"/>
</dbReference>